<evidence type="ECO:0000256" key="6">
    <source>
        <dbReference type="PIRSR" id="PIRSR001365-2"/>
    </source>
</evidence>
<reference evidence="8" key="1">
    <citation type="submission" date="2017-10" db="EMBL/GenBank/DDBJ databases">
        <authorList>
            <person name="Wilpiszeski R.L."/>
            <person name="Zhidan Z."/>
            <person name="House C.H."/>
        </authorList>
    </citation>
    <scope>NUCLEOTIDE SEQUENCE</scope>
    <source>
        <strain evidence="8">12_S12</strain>
    </source>
</reference>
<evidence type="ECO:0000313" key="9">
    <source>
        <dbReference type="EMBL" id="RTI11249.1"/>
    </source>
</evidence>
<name>A0A430US99_THESC</name>
<dbReference type="EMBL" id="PEMJ01000357">
    <property type="protein sequence ID" value="RTI11249.1"/>
    <property type="molecule type" value="Genomic_DNA"/>
</dbReference>
<dbReference type="RefSeq" id="WP_015716793.1">
    <property type="nucleotide sequence ID" value="NZ_PELO01000318.1"/>
</dbReference>
<protein>
    <submittedName>
        <fullName evidence="9">Dihydrodipicolinate synthase family protein</fullName>
    </submittedName>
</protein>
<evidence type="ECO:0000313" key="10">
    <source>
        <dbReference type="Proteomes" id="UP000286928"/>
    </source>
</evidence>
<comment type="caution">
    <text evidence="9">The sequence shown here is derived from an EMBL/GenBank/DDBJ whole genome shotgun (WGS) entry which is preliminary data.</text>
</comment>
<dbReference type="PIRSF" id="PIRSF001365">
    <property type="entry name" value="DHDPS"/>
    <property type="match status" value="1"/>
</dbReference>
<keyword evidence="12" id="KW-1185">Reference proteome</keyword>
<reference evidence="10 11" key="2">
    <citation type="journal article" date="2019" name="Extremophiles">
        <title>Biogeography of thermophiles and predominance of Thermus scotoductus in domestic water heaters.</title>
        <authorList>
            <person name="Wilpiszeski R.L."/>
            <person name="Zhang Z."/>
            <person name="House C.H."/>
        </authorList>
    </citation>
    <scope>NUCLEOTIDE SEQUENCE [LARGE SCALE GENOMIC DNA]</scope>
    <source>
        <strain evidence="8 12">12_S12</strain>
        <strain evidence="9 11">14_S14</strain>
        <strain evidence="7 10">20_S20</strain>
    </source>
</reference>
<evidence type="ECO:0000313" key="8">
    <source>
        <dbReference type="EMBL" id="RTI06066.1"/>
    </source>
</evidence>
<dbReference type="SMART" id="SM01130">
    <property type="entry name" value="DHDPS"/>
    <property type="match status" value="1"/>
</dbReference>
<dbReference type="EMBL" id="PEML01000284">
    <property type="protein sequence ID" value="RTI06066.1"/>
    <property type="molecule type" value="Genomic_DNA"/>
</dbReference>
<feature type="active site" description="Schiff-base intermediate with substrate" evidence="5">
    <location>
        <position position="152"/>
    </location>
</feature>
<evidence type="ECO:0000256" key="2">
    <source>
        <dbReference type="ARBA" id="ARBA00023239"/>
    </source>
</evidence>
<dbReference type="Proteomes" id="UP000287962">
    <property type="component" value="Unassembled WGS sequence"/>
</dbReference>
<evidence type="ECO:0000256" key="3">
    <source>
        <dbReference type="ARBA" id="ARBA00023270"/>
    </source>
</evidence>
<dbReference type="PRINTS" id="PR00146">
    <property type="entry name" value="DHPICSNTHASE"/>
</dbReference>
<dbReference type="PANTHER" id="PTHR12128:SF66">
    <property type="entry name" value="4-HYDROXY-2-OXOGLUTARATE ALDOLASE, MITOCHONDRIAL"/>
    <property type="match status" value="1"/>
</dbReference>
<dbReference type="Proteomes" id="UP000287155">
    <property type="component" value="Unassembled WGS sequence"/>
</dbReference>
<dbReference type="GO" id="GO:0044281">
    <property type="term" value="P:small molecule metabolic process"/>
    <property type="evidence" value="ECO:0007669"/>
    <property type="project" value="UniProtKB-ARBA"/>
</dbReference>
<evidence type="ECO:0000256" key="4">
    <source>
        <dbReference type="PIRNR" id="PIRNR001365"/>
    </source>
</evidence>
<dbReference type="GeneID" id="93865951"/>
<evidence type="ECO:0000313" key="12">
    <source>
        <dbReference type="Proteomes" id="UP000287962"/>
    </source>
</evidence>
<dbReference type="PANTHER" id="PTHR12128">
    <property type="entry name" value="DIHYDRODIPICOLINATE SYNTHASE"/>
    <property type="match status" value="1"/>
</dbReference>
<sequence length="284" mass="31325">MILPPIPTPFDREGRLDTEAFRELAEALEPLVDGLLIYGSNGEGVHLTPEERARGLRALKPRKPFLVGLMEETVPQAERALLEAQEAGAMALLATPPRYYHASLGEGLVAYYKALAERMPIFLYHVPQNTKVDLPLSAVETLAQHPRITGIKDSSGDLTRLAFYQAHLRDDFRVFTGHAPTFLGALALGAEGGILAAANLAPRAYRSLLEAFRTGRLSEAQALQKRLFPLGNLLSRGGVPLLKQAMRHLGLPAGYPRPPYPQESPIWKEFRPVLEALKEEGWLL</sequence>
<dbReference type="InterPro" id="IPR020625">
    <property type="entry name" value="Schiff_base-form_aldolases_AS"/>
</dbReference>
<feature type="binding site" evidence="6">
    <location>
        <position position="194"/>
    </location>
    <ligand>
        <name>pyruvate</name>
        <dbReference type="ChEBI" id="CHEBI:15361"/>
    </ligand>
</feature>
<evidence type="ECO:0000256" key="5">
    <source>
        <dbReference type="PIRSR" id="PIRSR001365-1"/>
    </source>
</evidence>
<dbReference type="InterPro" id="IPR013785">
    <property type="entry name" value="Aldolase_TIM"/>
</dbReference>
<dbReference type="InterPro" id="IPR002220">
    <property type="entry name" value="DapA-like"/>
</dbReference>
<dbReference type="AlphaFoldDB" id="A0A430US99"/>
<dbReference type="GO" id="GO:0008840">
    <property type="term" value="F:4-hydroxy-tetrahydrodipicolinate synthase activity"/>
    <property type="evidence" value="ECO:0007669"/>
    <property type="project" value="TreeGrafter"/>
</dbReference>
<keyword evidence="3" id="KW-0704">Schiff base</keyword>
<accession>A0A430US99</accession>
<dbReference type="SUPFAM" id="SSF51569">
    <property type="entry name" value="Aldolase"/>
    <property type="match status" value="1"/>
</dbReference>
<proteinExistence type="inferred from homology"/>
<dbReference type="PROSITE" id="PS00666">
    <property type="entry name" value="DHDPS_2"/>
    <property type="match status" value="1"/>
</dbReference>
<dbReference type="Gene3D" id="3.20.20.70">
    <property type="entry name" value="Aldolase class I"/>
    <property type="match status" value="1"/>
</dbReference>
<dbReference type="Proteomes" id="UP000286928">
    <property type="component" value="Unassembled WGS sequence"/>
</dbReference>
<dbReference type="CDD" id="cd00408">
    <property type="entry name" value="DHDPS-like"/>
    <property type="match status" value="1"/>
</dbReference>
<evidence type="ECO:0000256" key="1">
    <source>
        <dbReference type="ARBA" id="ARBA00007592"/>
    </source>
</evidence>
<keyword evidence="2 4" id="KW-0456">Lyase</keyword>
<feature type="active site" description="Proton donor/acceptor" evidence="5">
    <location>
        <position position="124"/>
    </location>
</feature>
<dbReference type="EMBL" id="PEMD01000341">
    <property type="protein sequence ID" value="RTH28989.1"/>
    <property type="molecule type" value="Genomic_DNA"/>
</dbReference>
<dbReference type="Pfam" id="PF00701">
    <property type="entry name" value="DHDPS"/>
    <property type="match status" value="1"/>
</dbReference>
<comment type="similarity">
    <text evidence="1 4">Belongs to the DapA family.</text>
</comment>
<evidence type="ECO:0000313" key="7">
    <source>
        <dbReference type="EMBL" id="RTH28989.1"/>
    </source>
</evidence>
<evidence type="ECO:0000313" key="11">
    <source>
        <dbReference type="Proteomes" id="UP000287155"/>
    </source>
</evidence>
<organism evidence="9 11">
    <name type="scientific">Thermus scotoductus</name>
    <dbReference type="NCBI Taxonomy" id="37636"/>
    <lineage>
        <taxon>Bacteria</taxon>
        <taxon>Thermotogati</taxon>
        <taxon>Deinococcota</taxon>
        <taxon>Deinococci</taxon>
        <taxon>Thermales</taxon>
        <taxon>Thermaceae</taxon>
        <taxon>Thermus</taxon>
    </lineage>
</organism>
<gene>
    <name evidence="8" type="ORF">CSW25_09810</name>
    <name evidence="9" type="ORF">CSW27_12885</name>
    <name evidence="7" type="ORF">CSW33_13215</name>
</gene>